<evidence type="ECO:0000313" key="2">
    <source>
        <dbReference type="EMBL" id="KAE9385046.1"/>
    </source>
</evidence>
<feature type="compositionally biased region" description="Polar residues" evidence="1">
    <location>
        <begin position="1"/>
        <end position="10"/>
    </location>
</feature>
<sequence length="540" mass="59154">MLSNNTTIATHSGVPRSKRKVYSPSRSMRKALAGLGLGARLGFTRKSSVSSSPYTSHTVHSSTAIGEGLNAFQTTDSVPPLNIQPLWEPSTSVAAHLPIIHSKSEISMSLPFRYGRMLLHRLAGFGKTTFLKELGQFCDVVRNDSDSNFRYFTPENTKSSYVVFIEQTTSYFILISTPCTLELRILSQGQLEKYISKYSEKGLLGLLPIDEPSQLSLTQMCHYIPRRSDYTTIITIDNYDAPFLNAPPGRLTDVEDVIAELFYGNVLAVFGGYGVMRPKLIIMGSGMRDYPAPAKRIVEWLSLVDCTRNPCYAEMVGLTTSEIEAGVRALVEDEGIRLALFKEIENTCWRESFMEGSDAEATVCSREVKNFLAVNVGDFHVYDSSAVAAVVAAIGRAQIFTRSGVVYDSSVVAAVVAAIVAQQAQARSKGAIGMTQMSPPVKNLSDYLFLSKFVSNTDADVFSPTSAPLSVLFSFTTEIVAPQLPKNYFALLILIHPGPASNAAQKPNFPDGPTRHPTEDRAGRRQQLPRNNESQSVPST</sequence>
<name>A0A6A4GHI8_9AGAR</name>
<feature type="compositionally biased region" description="Polar residues" evidence="1">
    <location>
        <begin position="528"/>
        <end position="540"/>
    </location>
</feature>
<accession>A0A6A4GHI8</accession>
<protein>
    <submittedName>
        <fullName evidence="2">Uncharacterized protein</fullName>
    </submittedName>
</protein>
<dbReference type="AlphaFoldDB" id="A0A6A4GHI8"/>
<dbReference type="EMBL" id="ML770040">
    <property type="protein sequence ID" value="KAE9385046.1"/>
    <property type="molecule type" value="Genomic_DNA"/>
</dbReference>
<organism evidence="2 3">
    <name type="scientific">Gymnopus androsaceus JB14</name>
    <dbReference type="NCBI Taxonomy" id="1447944"/>
    <lineage>
        <taxon>Eukaryota</taxon>
        <taxon>Fungi</taxon>
        <taxon>Dikarya</taxon>
        <taxon>Basidiomycota</taxon>
        <taxon>Agaricomycotina</taxon>
        <taxon>Agaricomycetes</taxon>
        <taxon>Agaricomycetidae</taxon>
        <taxon>Agaricales</taxon>
        <taxon>Marasmiineae</taxon>
        <taxon>Omphalotaceae</taxon>
        <taxon>Gymnopus</taxon>
    </lineage>
</organism>
<proteinExistence type="predicted"/>
<evidence type="ECO:0000256" key="1">
    <source>
        <dbReference type="SAM" id="MobiDB-lite"/>
    </source>
</evidence>
<keyword evidence="3" id="KW-1185">Reference proteome</keyword>
<gene>
    <name evidence="2" type="ORF">BT96DRAFT_1007438</name>
</gene>
<feature type="compositionally biased region" description="Basic and acidic residues" evidence="1">
    <location>
        <begin position="513"/>
        <end position="523"/>
    </location>
</feature>
<feature type="region of interest" description="Disordered" evidence="1">
    <location>
        <begin position="1"/>
        <end position="25"/>
    </location>
</feature>
<feature type="region of interest" description="Disordered" evidence="1">
    <location>
        <begin position="502"/>
        <end position="540"/>
    </location>
</feature>
<dbReference type="Proteomes" id="UP000799118">
    <property type="component" value="Unassembled WGS sequence"/>
</dbReference>
<evidence type="ECO:0000313" key="3">
    <source>
        <dbReference type="Proteomes" id="UP000799118"/>
    </source>
</evidence>
<reference evidence="2" key="1">
    <citation type="journal article" date="2019" name="Environ. Microbiol.">
        <title>Fungal ecological strategies reflected in gene transcription - a case study of two litter decomposers.</title>
        <authorList>
            <person name="Barbi F."/>
            <person name="Kohler A."/>
            <person name="Barry K."/>
            <person name="Baskaran P."/>
            <person name="Daum C."/>
            <person name="Fauchery L."/>
            <person name="Ihrmark K."/>
            <person name="Kuo A."/>
            <person name="LaButti K."/>
            <person name="Lipzen A."/>
            <person name="Morin E."/>
            <person name="Grigoriev I.V."/>
            <person name="Henrissat B."/>
            <person name="Lindahl B."/>
            <person name="Martin F."/>
        </authorList>
    </citation>
    <scope>NUCLEOTIDE SEQUENCE</scope>
    <source>
        <strain evidence="2">JB14</strain>
    </source>
</reference>